<dbReference type="InterPro" id="IPR020835">
    <property type="entry name" value="Catalase_sf"/>
</dbReference>
<evidence type="ECO:0000313" key="2">
    <source>
        <dbReference type="Proteomes" id="UP000028547"/>
    </source>
</evidence>
<gene>
    <name evidence="1" type="ORF">Q664_19670</name>
</gene>
<dbReference type="InterPro" id="IPR018028">
    <property type="entry name" value="Catalase"/>
</dbReference>
<dbReference type="SUPFAM" id="SSF56634">
    <property type="entry name" value="Heme-dependent catalase-like"/>
    <property type="match status" value="1"/>
</dbReference>
<comment type="caution">
    <text evidence="1">The sequence shown here is derived from an EMBL/GenBank/DDBJ whole genome shotgun (WGS) entry which is preliminary data.</text>
</comment>
<protein>
    <submittedName>
        <fullName evidence="1">Uncharacterized protein</fullName>
    </submittedName>
</protein>
<dbReference type="EMBL" id="JPMI01000129">
    <property type="protein sequence ID" value="KFA91811.1"/>
    <property type="molecule type" value="Genomic_DNA"/>
</dbReference>
<dbReference type="Gene3D" id="2.40.180.10">
    <property type="entry name" value="Catalase core domain"/>
    <property type="match status" value="1"/>
</dbReference>
<dbReference type="PROSITE" id="PS51402">
    <property type="entry name" value="CATALASE_3"/>
    <property type="match status" value="1"/>
</dbReference>
<dbReference type="AlphaFoldDB" id="A0A084STM6"/>
<sequence length="349" mass="40375">MTNVLKRAQLWLFSYAWAWALCLVFSLKRERMSHNSGITARGRIRITTTPAFPAHDFFQPGREFKCRVRHASASYEDDTIIQVRAASLKFADSDYDSPLDLELNTGTISLFWTARNFAEFAQQRRHRVNELAYWNYYDKYPRGLLAAEDGIRKYPASFARMYYHSQTATRFVGEDGVLRYAKYRLVPADGGPETGLMTKDELRNRWKEALEPGETRAPDYLRQELVDRLARGPITYSLQIQLHTPQPDDSPEILNCNVAWDEATHPYMDLATVELESILPRAEGNQMRFSLLHHPPSLGLLPSEHMDDYNSLNYMRARSNVVKEFRVYLTKAWGPREAEQGERPETVRG</sequence>
<dbReference type="GO" id="GO:0004096">
    <property type="term" value="F:catalase activity"/>
    <property type="evidence" value="ECO:0007669"/>
    <property type="project" value="InterPro"/>
</dbReference>
<dbReference type="Proteomes" id="UP000028547">
    <property type="component" value="Unassembled WGS sequence"/>
</dbReference>
<dbReference type="RefSeq" id="WP_043397342.1">
    <property type="nucleotide sequence ID" value="NZ_JPMI01000129.1"/>
</dbReference>
<dbReference type="GO" id="GO:0006979">
    <property type="term" value="P:response to oxidative stress"/>
    <property type="evidence" value="ECO:0007669"/>
    <property type="project" value="InterPro"/>
</dbReference>
<name>A0A084STM6_9BACT</name>
<evidence type="ECO:0000313" key="1">
    <source>
        <dbReference type="EMBL" id="KFA91811.1"/>
    </source>
</evidence>
<organism evidence="1 2">
    <name type="scientific">Archangium violaceum Cb vi76</name>
    <dbReference type="NCBI Taxonomy" id="1406225"/>
    <lineage>
        <taxon>Bacteria</taxon>
        <taxon>Pseudomonadati</taxon>
        <taxon>Myxococcota</taxon>
        <taxon>Myxococcia</taxon>
        <taxon>Myxococcales</taxon>
        <taxon>Cystobacterineae</taxon>
        <taxon>Archangiaceae</taxon>
        <taxon>Archangium</taxon>
    </lineage>
</organism>
<accession>A0A084STM6</accession>
<proteinExistence type="predicted"/>
<reference evidence="1 2" key="1">
    <citation type="submission" date="2014-07" db="EMBL/GenBank/DDBJ databases">
        <title>Draft Genome Sequence of Gephyronic Acid Producer, Cystobacter violaceus Strain Cb vi76.</title>
        <authorList>
            <person name="Stevens D.C."/>
            <person name="Young J."/>
            <person name="Carmichael R."/>
            <person name="Tan J."/>
            <person name="Taylor R.E."/>
        </authorList>
    </citation>
    <scope>NUCLEOTIDE SEQUENCE [LARGE SCALE GENOMIC DNA]</scope>
    <source>
        <strain evidence="1 2">Cb vi76</strain>
    </source>
</reference>
<dbReference type="GO" id="GO:0020037">
    <property type="term" value="F:heme binding"/>
    <property type="evidence" value="ECO:0007669"/>
    <property type="project" value="InterPro"/>
</dbReference>